<accession>A0A545U3Q9</accession>
<dbReference type="Proteomes" id="UP000319732">
    <property type="component" value="Unassembled WGS sequence"/>
</dbReference>
<dbReference type="Gene3D" id="3.30.750.24">
    <property type="entry name" value="STAS domain"/>
    <property type="match status" value="1"/>
</dbReference>
<dbReference type="EMBL" id="VHSG01000006">
    <property type="protein sequence ID" value="TQV84109.1"/>
    <property type="molecule type" value="Genomic_DNA"/>
</dbReference>
<proteinExistence type="predicted"/>
<dbReference type="RefSeq" id="WP_142903189.1">
    <property type="nucleotide sequence ID" value="NZ_ML660089.1"/>
</dbReference>
<dbReference type="SUPFAM" id="SSF52091">
    <property type="entry name" value="SpoIIaa-like"/>
    <property type="match status" value="1"/>
</dbReference>
<reference evidence="2 3" key="1">
    <citation type="submission" date="2019-06" db="EMBL/GenBank/DDBJ databases">
        <title>Whole genome sequence for Cellvibrionaceae sp. R142.</title>
        <authorList>
            <person name="Wang G."/>
        </authorList>
    </citation>
    <scope>NUCLEOTIDE SEQUENCE [LARGE SCALE GENOMIC DNA]</scope>
    <source>
        <strain evidence="2 3">R142</strain>
    </source>
</reference>
<dbReference type="GO" id="GO:0043856">
    <property type="term" value="F:anti-sigma factor antagonist activity"/>
    <property type="evidence" value="ECO:0007669"/>
    <property type="project" value="TreeGrafter"/>
</dbReference>
<keyword evidence="3" id="KW-1185">Reference proteome</keyword>
<dbReference type="AlphaFoldDB" id="A0A545U3Q9"/>
<dbReference type="PANTHER" id="PTHR33495">
    <property type="entry name" value="ANTI-SIGMA FACTOR ANTAGONIST TM_1081-RELATED-RELATED"/>
    <property type="match status" value="1"/>
</dbReference>
<name>A0A545U3Q9_9GAMM</name>
<sequence>MAISTTKSASQEVTILLGDTFDFSCVDEFRRAYEQVDHADCKRFVIDFRNTQYMDSSALGMLINMEKFWREHEASICIINANQQLKKIFSISRFDKKFNIE</sequence>
<dbReference type="PROSITE" id="PS50801">
    <property type="entry name" value="STAS"/>
    <property type="match status" value="1"/>
</dbReference>
<dbReference type="OrthoDB" id="278639at2"/>
<evidence type="ECO:0000313" key="2">
    <source>
        <dbReference type="EMBL" id="TQV84109.1"/>
    </source>
</evidence>
<protein>
    <submittedName>
        <fullName evidence="2">STAS domain-containing protein</fullName>
    </submittedName>
</protein>
<gene>
    <name evidence="2" type="ORF">FKG94_05450</name>
</gene>
<organism evidence="2 3">
    <name type="scientific">Exilibacterium tricleocarpae</name>
    <dbReference type="NCBI Taxonomy" id="2591008"/>
    <lineage>
        <taxon>Bacteria</taxon>
        <taxon>Pseudomonadati</taxon>
        <taxon>Pseudomonadota</taxon>
        <taxon>Gammaproteobacteria</taxon>
        <taxon>Cellvibrionales</taxon>
        <taxon>Cellvibrionaceae</taxon>
        <taxon>Exilibacterium</taxon>
    </lineage>
</organism>
<dbReference type="InterPro" id="IPR036513">
    <property type="entry name" value="STAS_dom_sf"/>
</dbReference>
<dbReference type="CDD" id="cd07043">
    <property type="entry name" value="STAS_anti-anti-sigma_factors"/>
    <property type="match status" value="1"/>
</dbReference>
<dbReference type="InterPro" id="IPR002645">
    <property type="entry name" value="STAS_dom"/>
</dbReference>
<evidence type="ECO:0000313" key="3">
    <source>
        <dbReference type="Proteomes" id="UP000319732"/>
    </source>
</evidence>
<evidence type="ECO:0000259" key="1">
    <source>
        <dbReference type="PROSITE" id="PS50801"/>
    </source>
</evidence>
<comment type="caution">
    <text evidence="2">The sequence shown here is derived from an EMBL/GenBank/DDBJ whole genome shotgun (WGS) entry which is preliminary data.</text>
</comment>
<dbReference type="PANTHER" id="PTHR33495:SF15">
    <property type="entry name" value="STAS DOMAIN-CONTAINING PROTEIN"/>
    <property type="match status" value="1"/>
</dbReference>
<dbReference type="Pfam" id="PF01740">
    <property type="entry name" value="STAS"/>
    <property type="match status" value="1"/>
</dbReference>
<feature type="domain" description="STAS" evidence="1">
    <location>
        <begin position="13"/>
        <end position="101"/>
    </location>
</feature>